<dbReference type="PANTHER" id="PTHR30502:SF0">
    <property type="entry name" value="PHOSPHOENOLPYRUVATE CARBOXYLASE FAMILY PROTEIN"/>
    <property type="match status" value="1"/>
</dbReference>
<dbReference type="Pfam" id="PF03328">
    <property type="entry name" value="HpcH_HpaI"/>
    <property type="match status" value="1"/>
</dbReference>
<dbReference type="InterPro" id="IPR015813">
    <property type="entry name" value="Pyrv/PenolPyrv_kinase-like_dom"/>
</dbReference>
<dbReference type="GO" id="GO:0046872">
    <property type="term" value="F:metal ion binding"/>
    <property type="evidence" value="ECO:0007669"/>
    <property type="project" value="UniProtKB-KW"/>
</dbReference>
<dbReference type="SUPFAM" id="SSF51621">
    <property type="entry name" value="Phosphoenolpyruvate/pyruvate domain"/>
    <property type="match status" value="1"/>
</dbReference>
<evidence type="ECO:0000259" key="4">
    <source>
        <dbReference type="Pfam" id="PF03328"/>
    </source>
</evidence>
<dbReference type="PANTHER" id="PTHR30502">
    <property type="entry name" value="2-KETO-3-DEOXY-L-RHAMNONATE ALDOLASE"/>
    <property type="match status" value="1"/>
</dbReference>
<dbReference type="InterPro" id="IPR040442">
    <property type="entry name" value="Pyrv_kinase-like_dom_sf"/>
</dbReference>
<dbReference type="EMBL" id="CP050299">
    <property type="protein sequence ID" value="QND62310.1"/>
    <property type="molecule type" value="Genomic_DNA"/>
</dbReference>
<sequence>MASFFKRNLSYSRALKDKLRTGDVATMVHSSHSSPGLVEKLAECGFDAVLIDCEHGAIGPERAEEMARAANLSGIVSILRPEDPSPWMVTKYLECGVDGLMIPLVPDATVAKAIVDRFRFSAPFDHQDRVLILMIETIEAVRNLEEIMAVDGVDAYFVAPGDLALTIGETPITYRWQKGDKPKAVADAVDGAINTIVGSGRACGTLVNHDDVAEFMGKGVRLFYDHANHMLAHGASDFHRRIESARRASK</sequence>
<keyword evidence="2" id="KW-0479">Metal-binding</keyword>
<reference evidence="6" key="1">
    <citation type="journal article" date="2020" name="Mol. Plant Microbe">
        <title>Rhizobial microsymbionts of the narrowly endemic Oxytropis species growing in Kamchatka are characterized by significant genetic diversity and possess a set of genes that are associated with T3SS and T6SS secretion systems and can affect the development of symbiosis.</title>
        <authorList>
            <person name="Safronova V."/>
            <person name="Guro P."/>
            <person name="Sazanova A."/>
            <person name="Kuznetsova I."/>
            <person name="Belimov A."/>
            <person name="Yakubov V."/>
            <person name="Chirak E."/>
            <person name="Afonin A."/>
            <person name="Gogolev Y."/>
            <person name="Andronov E."/>
            <person name="Tikhonovich I."/>
        </authorList>
    </citation>
    <scope>NUCLEOTIDE SEQUENCE [LARGE SCALE GENOMIC DNA]</scope>
    <source>
        <strain evidence="6">583</strain>
        <plasmid evidence="6">p_1</plasmid>
    </source>
</reference>
<dbReference type="Proteomes" id="UP000515465">
    <property type="component" value="Plasmid p_1"/>
</dbReference>
<dbReference type="GO" id="GO:0005737">
    <property type="term" value="C:cytoplasm"/>
    <property type="evidence" value="ECO:0007669"/>
    <property type="project" value="TreeGrafter"/>
</dbReference>
<dbReference type="InterPro" id="IPR005000">
    <property type="entry name" value="Aldolase/citrate-lyase_domain"/>
</dbReference>
<proteinExistence type="inferred from homology"/>
<evidence type="ECO:0000313" key="6">
    <source>
        <dbReference type="Proteomes" id="UP000515465"/>
    </source>
</evidence>
<evidence type="ECO:0000313" key="5">
    <source>
        <dbReference type="EMBL" id="QND62310.1"/>
    </source>
</evidence>
<gene>
    <name evidence="5" type="ORF">HB778_40620</name>
</gene>
<evidence type="ECO:0000256" key="3">
    <source>
        <dbReference type="ARBA" id="ARBA00023239"/>
    </source>
</evidence>
<dbReference type="AlphaFoldDB" id="A0A7G6T6C8"/>
<dbReference type="GO" id="GO:0016832">
    <property type="term" value="F:aldehyde-lyase activity"/>
    <property type="evidence" value="ECO:0007669"/>
    <property type="project" value="TreeGrafter"/>
</dbReference>
<geneLocation type="plasmid" evidence="5 6">
    <name>p_1</name>
</geneLocation>
<organism evidence="5 6">
    <name type="scientific">Mesorhizobium huakuii</name>
    <dbReference type="NCBI Taxonomy" id="28104"/>
    <lineage>
        <taxon>Bacteria</taxon>
        <taxon>Pseudomonadati</taxon>
        <taxon>Pseudomonadota</taxon>
        <taxon>Alphaproteobacteria</taxon>
        <taxon>Hyphomicrobiales</taxon>
        <taxon>Phyllobacteriaceae</taxon>
        <taxon>Mesorhizobium</taxon>
    </lineage>
</organism>
<name>A0A7G6T6C8_9HYPH</name>
<evidence type="ECO:0000256" key="2">
    <source>
        <dbReference type="ARBA" id="ARBA00022723"/>
    </source>
</evidence>
<dbReference type="InterPro" id="IPR050251">
    <property type="entry name" value="HpcH-HpaI_aldolase"/>
</dbReference>
<keyword evidence="3" id="KW-0456">Lyase</keyword>
<feature type="domain" description="HpcH/HpaI aldolase/citrate lyase" evidence="4">
    <location>
        <begin position="26"/>
        <end position="219"/>
    </location>
</feature>
<dbReference type="Gene3D" id="3.20.20.60">
    <property type="entry name" value="Phosphoenolpyruvate-binding domains"/>
    <property type="match status" value="2"/>
</dbReference>
<protein>
    <recommendedName>
        <fullName evidence="4">HpcH/HpaI aldolase/citrate lyase domain-containing protein</fullName>
    </recommendedName>
</protein>
<keyword evidence="5" id="KW-0614">Plasmid</keyword>
<accession>A0A7G6T6C8</accession>
<evidence type="ECO:0000256" key="1">
    <source>
        <dbReference type="ARBA" id="ARBA00005568"/>
    </source>
</evidence>
<comment type="similarity">
    <text evidence="1">Belongs to the HpcH/HpaI aldolase family.</text>
</comment>